<dbReference type="Proteomes" id="UP000283383">
    <property type="component" value="Unassembled WGS sequence"/>
</dbReference>
<evidence type="ECO:0000313" key="2">
    <source>
        <dbReference type="Proteomes" id="UP000283383"/>
    </source>
</evidence>
<dbReference type="AlphaFoldDB" id="A0A420J215"/>
<dbReference type="EMBL" id="MCBQ01004197">
    <property type="protein sequence ID" value="RKF80836.1"/>
    <property type="molecule type" value="Genomic_DNA"/>
</dbReference>
<evidence type="ECO:0000313" key="1">
    <source>
        <dbReference type="EMBL" id="RKF80836.1"/>
    </source>
</evidence>
<protein>
    <submittedName>
        <fullName evidence="1">Uncharacterized protein</fullName>
    </submittedName>
</protein>
<keyword evidence="2" id="KW-1185">Reference proteome</keyword>
<reference evidence="1 2" key="1">
    <citation type="journal article" date="2018" name="BMC Genomics">
        <title>Comparative genome analyses reveal sequence features reflecting distinct modes of host-adaptation between dicot and monocot powdery mildew.</title>
        <authorList>
            <person name="Wu Y."/>
            <person name="Ma X."/>
            <person name="Pan Z."/>
            <person name="Kale S.D."/>
            <person name="Song Y."/>
            <person name="King H."/>
            <person name="Zhang Q."/>
            <person name="Presley C."/>
            <person name="Deng X."/>
            <person name="Wei C.I."/>
            <person name="Xiao S."/>
        </authorList>
    </citation>
    <scope>NUCLEOTIDE SEQUENCE [LARGE SCALE GENOMIC DNA]</scope>
    <source>
        <strain evidence="1">UMSG3</strain>
    </source>
</reference>
<sequence length="151" mass="17279">MATRKSAPDIDGACDYAYCQKVNREYVEFSPREMNAAAQKTCSYLSSRYRGGKRLWIIAKWRKPQFKKYIGNFFQIPAGSELYQAPLQKSKHSDLHAFVIVEWNSQNPPCKVLGAITVNSDENHEKCLGSVAYQNLYTEYLLGLSINQRSK</sequence>
<proteinExistence type="predicted"/>
<organism evidence="1 2">
    <name type="scientific">Golovinomyces cichoracearum</name>
    <dbReference type="NCBI Taxonomy" id="62708"/>
    <lineage>
        <taxon>Eukaryota</taxon>
        <taxon>Fungi</taxon>
        <taxon>Dikarya</taxon>
        <taxon>Ascomycota</taxon>
        <taxon>Pezizomycotina</taxon>
        <taxon>Leotiomycetes</taxon>
        <taxon>Erysiphales</taxon>
        <taxon>Erysiphaceae</taxon>
        <taxon>Golovinomyces</taxon>
    </lineage>
</organism>
<gene>
    <name evidence="1" type="ORF">GcM3_041031</name>
</gene>
<name>A0A420J215_9PEZI</name>
<accession>A0A420J215</accession>
<comment type="caution">
    <text evidence="1">The sequence shown here is derived from an EMBL/GenBank/DDBJ whole genome shotgun (WGS) entry which is preliminary data.</text>
</comment>